<evidence type="ECO:0000313" key="5">
    <source>
        <dbReference type="Proteomes" id="UP001642482"/>
    </source>
</evidence>
<dbReference type="Pfam" id="PF00172">
    <property type="entry name" value="Zn_clus"/>
    <property type="match status" value="1"/>
</dbReference>
<dbReference type="EMBL" id="CAWUHD010000132">
    <property type="protein sequence ID" value="CAK7234254.1"/>
    <property type="molecule type" value="Genomic_DNA"/>
</dbReference>
<sequence length="572" mass="62373">MLRRRHKKSRAGCLECKRRHVKCDERRPVCSLCSVSDRKCTFPVLPPTDYERTDQAGNGARAASPSSGAGAVPRTAPAVAPALPVFPAPSANNLNANHTDPLLLIDDADAAINVSHAELIVHLMTNTDIQSLAANREDLTSGMILGLRAGIRTPYLLYAMLAFSARHLAYLAAENNDISKSQSQQPQQKPQQQEQPCESQSVLPSVPWLPQASSLASHSSSMSLASSSSASSASSAPPSTAASPAAPQASPPSTPRYPLPSSFPPLTFSSTPPYVSQSAESAARYQRQAVLLQTRAISLFNTAWRLSHGVIDRSNCVPMLLFSSVLGHHLFADSLSRRDDSLDKFLEHYVQCSQLQRGVHAIATTTWPFLIASEFAPILQWSARFTSRQGRGNDCDRLRQLVDNATEDQLTAADKEACHQAIRLLQVGFDVLFLPAPKDPKPGAKPASAAGNDTAMDETPDEMATTPDTPTGTEIDEDEKAEYTYRHKMILLWALIMPKEFAELLSVKNPESLIILAYYALLLNHGRHLWQVGSAGEYIMGLITDHLGSTWDNWLEYPRHRMATDVVVGPSP</sequence>
<dbReference type="CDD" id="cd00067">
    <property type="entry name" value="GAL4"/>
    <property type="match status" value="1"/>
</dbReference>
<keyword evidence="1" id="KW-0539">Nucleus</keyword>
<evidence type="ECO:0000313" key="4">
    <source>
        <dbReference type="EMBL" id="CAK7234254.1"/>
    </source>
</evidence>
<evidence type="ECO:0000259" key="3">
    <source>
        <dbReference type="PROSITE" id="PS50048"/>
    </source>
</evidence>
<feature type="domain" description="Zn(2)-C6 fungal-type" evidence="3">
    <location>
        <begin position="12"/>
        <end position="42"/>
    </location>
</feature>
<comment type="caution">
    <text evidence="4">The sequence shown here is derived from an EMBL/GenBank/DDBJ whole genome shotgun (WGS) entry which is preliminary data.</text>
</comment>
<dbReference type="PANTHER" id="PTHR47784:SF4">
    <property type="entry name" value="ZN(II)2CYS6 TRANSCRIPTION FACTOR (EUROFUNG)"/>
    <property type="match status" value="1"/>
</dbReference>
<accession>A0ABP0CSU6</accession>
<feature type="region of interest" description="Disordered" evidence="2">
    <location>
        <begin position="226"/>
        <end position="262"/>
    </location>
</feature>
<feature type="compositionally biased region" description="Pro residues" evidence="2">
    <location>
        <begin position="249"/>
        <end position="262"/>
    </location>
</feature>
<gene>
    <name evidence="4" type="ORF">SEUCBS140593_008880</name>
</gene>
<feature type="compositionally biased region" description="Low complexity" evidence="2">
    <location>
        <begin position="226"/>
        <end position="248"/>
    </location>
</feature>
<evidence type="ECO:0000256" key="1">
    <source>
        <dbReference type="ARBA" id="ARBA00023242"/>
    </source>
</evidence>
<protein>
    <recommendedName>
        <fullName evidence="3">Zn(2)-C6 fungal-type domain-containing protein</fullName>
    </recommendedName>
</protein>
<evidence type="ECO:0000256" key="2">
    <source>
        <dbReference type="SAM" id="MobiDB-lite"/>
    </source>
</evidence>
<dbReference type="PROSITE" id="PS50048">
    <property type="entry name" value="ZN2_CY6_FUNGAL_2"/>
    <property type="match status" value="1"/>
</dbReference>
<dbReference type="InterPro" id="IPR001138">
    <property type="entry name" value="Zn2Cys6_DnaBD"/>
</dbReference>
<proteinExistence type="predicted"/>
<keyword evidence="5" id="KW-1185">Reference proteome</keyword>
<dbReference type="SMART" id="SM00066">
    <property type="entry name" value="GAL4"/>
    <property type="match status" value="1"/>
</dbReference>
<feature type="region of interest" description="Disordered" evidence="2">
    <location>
        <begin position="440"/>
        <end position="478"/>
    </location>
</feature>
<organism evidence="4 5">
    <name type="scientific">Sporothrix eucalyptigena</name>
    <dbReference type="NCBI Taxonomy" id="1812306"/>
    <lineage>
        <taxon>Eukaryota</taxon>
        <taxon>Fungi</taxon>
        <taxon>Dikarya</taxon>
        <taxon>Ascomycota</taxon>
        <taxon>Pezizomycotina</taxon>
        <taxon>Sordariomycetes</taxon>
        <taxon>Sordariomycetidae</taxon>
        <taxon>Ophiostomatales</taxon>
        <taxon>Ophiostomataceae</taxon>
        <taxon>Sporothrix</taxon>
    </lineage>
</organism>
<reference evidence="4 5" key="1">
    <citation type="submission" date="2024-01" db="EMBL/GenBank/DDBJ databases">
        <authorList>
            <person name="Allen C."/>
            <person name="Tagirdzhanova G."/>
        </authorList>
    </citation>
    <scope>NUCLEOTIDE SEQUENCE [LARGE SCALE GENOMIC DNA]</scope>
</reference>
<feature type="compositionally biased region" description="Low complexity" evidence="2">
    <location>
        <begin position="56"/>
        <end position="73"/>
    </location>
</feature>
<dbReference type="Gene3D" id="4.10.240.10">
    <property type="entry name" value="Zn(2)-C6 fungal-type DNA-binding domain"/>
    <property type="match status" value="1"/>
</dbReference>
<dbReference type="PROSITE" id="PS00463">
    <property type="entry name" value="ZN2_CY6_FUNGAL_1"/>
    <property type="match status" value="1"/>
</dbReference>
<feature type="compositionally biased region" description="Low complexity" evidence="2">
    <location>
        <begin position="179"/>
        <end position="201"/>
    </location>
</feature>
<dbReference type="InterPro" id="IPR053157">
    <property type="entry name" value="Sterol_Uptake_Regulator"/>
</dbReference>
<dbReference type="PANTHER" id="PTHR47784">
    <property type="entry name" value="STEROL UPTAKE CONTROL PROTEIN 2"/>
    <property type="match status" value="1"/>
</dbReference>
<feature type="region of interest" description="Disordered" evidence="2">
    <location>
        <begin position="179"/>
        <end position="202"/>
    </location>
</feature>
<name>A0ABP0CSU6_9PEZI</name>
<dbReference type="Proteomes" id="UP001642482">
    <property type="component" value="Unassembled WGS sequence"/>
</dbReference>
<dbReference type="InterPro" id="IPR036864">
    <property type="entry name" value="Zn2-C6_fun-type_DNA-bd_sf"/>
</dbReference>
<feature type="region of interest" description="Disordered" evidence="2">
    <location>
        <begin position="50"/>
        <end position="73"/>
    </location>
</feature>
<dbReference type="SUPFAM" id="SSF57701">
    <property type="entry name" value="Zn2/Cys6 DNA-binding domain"/>
    <property type="match status" value="1"/>
</dbReference>